<name>X1G220_9ZZZZ</name>
<sequence length="47" mass="5794">MQFYTNYALFSTLKQFFIMSRFYKKIETLKEKKLFIQGIIGLINYHH</sequence>
<dbReference type="AlphaFoldDB" id="X1G220"/>
<accession>X1G220</accession>
<proteinExistence type="predicted"/>
<comment type="caution">
    <text evidence="1">The sequence shown here is derived from an EMBL/GenBank/DDBJ whole genome shotgun (WGS) entry which is preliminary data.</text>
</comment>
<gene>
    <name evidence="1" type="ORF">S03H2_24142</name>
</gene>
<dbReference type="EMBL" id="BARU01013332">
    <property type="protein sequence ID" value="GAH35624.1"/>
    <property type="molecule type" value="Genomic_DNA"/>
</dbReference>
<protein>
    <submittedName>
        <fullName evidence="1">Uncharacterized protein</fullName>
    </submittedName>
</protein>
<organism evidence="1">
    <name type="scientific">marine sediment metagenome</name>
    <dbReference type="NCBI Taxonomy" id="412755"/>
    <lineage>
        <taxon>unclassified sequences</taxon>
        <taxon>metagenomes</taxon>
        <taxon>ecological metagenomes</taxon>
    </lineage>
</organism>
<reference evidence="1" key="1">
    <citation type="journal article" date="2014" name="Front. Microbiol.">
        <title>High frequency of phylogenetically diverse reductive dehalogenase-homologous genes in deep subseafloor sedimentary metagenomes.</title>
        <authorList>
            <person name="Kawai M."/>
            <person name="Futagami T."/>
            <person name="Toyoda A."/>
            <person name="Takaki Y."/>
            <person name="Nishi S."/>
            <person name="Hori S."/>
            <person name="Arai W."/>
            <person name="Tsubouchi T."/>
            <person name="Morono Y."/>
            <person name="Uchiyama I."/>
            <person name="Ito T."/>
            <person name="Fujiyama A."/>
            <person name="Inagaki F."/>
            <person name="Takami H."/>
        </authorList>
    </citation>
    <scope>NUCLEOTIDE SEQUENCE</scope>
    <source>
        <strain evidence="1">Expedition CK06-06</strain>
    </source>
</reference>
<evidence type="ECO:0000313" key="1">
    <source>
        <dbReference type="EMBL" id="GAH35624.1"/>
    </source>
</evidence>
<feature type="non-terminal residue" evidence="1">
    <location>
        <position position="47"/>
    </location>
</feature>